<sequence>MLDAMVDQVGWVPESRYRRAVGLLRGWVTGLAILAVVGVLILGALMFRWVFQVSPFPVVVSSPAACHLGGDPQDPRLYVAVDVQRIVDGALVDASSLGPSGWTVEAAGVAASMPEFAALDDAALTRIIERAAADSSMLSAKRPTGVLLVVLDTEGESSGSLAGLRTEWVLGEPVHQQDVPLGIEFTPSGCTVTTVR</sequence>
<dbReference type="AlphaFoldDB" id="A0A3Q9J5K2"/>
<organism evidence="2 3">
    <name type="scientific">Microbacterium oxydans</name>
    <dbReference type="NCBI Taxonomy" id="82380"/>
    <lineage>
        <taxon>Bacteria</taxon>
        <taxon>Bacillati</taxon>
        <taxon>Actinomycetota</taxon>
        <taxon>Actinomycetes</taxon>
        <taxon>Micrococcales</taxon>
        <taxon>Microbacteriaceae</taxon>
        <taxon>Microbacterium</taxon>
    </lineage>
</organism>
<keyword evidence="1" id="KW-1133">Transmembrane helix</keyword>
<proteinExistence type="predicted"/>
<gene>
    <name evidence="2" type="ORF">CVS54_03058</name>
</gene>
<keyword evidence="1" id="KW-0472">Membrane</keyword>
<protein>
    <submittedName>
        <fullName evidence="2">Uncharacterized protein</fullName>
    </submittedName>
</protein>
<feature type="transmembrane region" description="Helical" evidence="1">
    <location>
        <begin position="26"/>
        <end position="51"/>
    </location>
</feature>
<evidence type="ECO:0000313" key="3">
    <source>
        <dbReference type="Proteomes" id="UP000274841"/>
    </source>
</evidence>
<accession>A0A3Q9J5K2</accession>
<reference evidence="2 3" key="1">
    <citation type="submission" date="2018-08" db="EMBL/GenBank/DDBJ databases">
        <title>Microbacterium oxydans strain HG3.</title>
        <authorList>
            <person name="ORTET P."/>
        </authorList>
    </citation>
    <scope>NUCLEOTIDE SEQUENCE [LARGE SCALE GENOMIC DNA]</scope>
    <source>
        <strain evidence="2 3">HG3</strain>
    </source>
</reference>
<name>A0A3Q9J5K2_9MICO</name>
<dbReference type="EMBL" id="CP031422">
    <property type="protein sequence ID" value="AZS41699.1"/>
    <property type="molecule type" value="Genomic_DNA"/>
</dbReference>
<keyword evidence="1" id="KW-0812">Transmembrane</keyword>
<evidence type="ECO:0000313" key="2">
    <source>
        <dbReference type="EMBL" id="AZS41699.1"/>
    </source>
</evidence>
<evidence type="ECO:0000256" key="1">
    <source>
        <dbReference type="SAM" id="Phobius"/>
    </source>
</evidence>
<dbReference type="KEGG" id="moy:CVS54_03058"/>
<dbReference type="Proteomes" id="UP000274841">
    <property type="component" value="Chromosome"/>
</dbReference>